<comment type="similarity">
    <text evidence="13">Belongs to the peptidase C19 family. UBP8 subfamily.</text>
</comment>
<dbReference type="InterPro" id="IPR028889">
    <property type="entry name" value="USP"/>
</dbReference>
<name>A0A4P9Z3Q9_9FUNG</name>
<dbReference type="PANTHER" id="PTHR21646:SF33">
    <property type="entry name" value="UBIQUITIN CARBOXYL-TERMINAL HYDROLASE 22"/>
    <property type="match status" value="1"/>
</dbReference>
<evidence type="ECO:0000256" key="6">
    <source>
        <dbReference type="ARBA" id="ARBA00022786"/>
    </source>
</evidence>
<evidence type="ECO:0000256" key="10">
    <source>
        <dbReference type="ARBA" id="ARBA00023015"/>
    </source>
</evidence>
<dbReference type="PROSITE" id="PS00973">
    <property type="entry name" value="USP_2"/>
    <property type="match status" value="1"/>
</dbReference>
<dbReference type="SMART" id="SM00290">
    <property type="entry name" value="ZnF_UBP"/>
    <property type="match status" value="1"/>
</dbReference>
<dbReference type="OrthoDB" id="289038at2759"/>
<dbReference type="PROSITE" id="PS50271">
    <property type="entry name" value="ZF_UBP"/>
    <property type="match status" value="1"/>
</dbReference>
<feature type="non-terminal residue" evidence="18">
    <location>
        <position position="1"/>
    </location>
</feature>
<feature type="domain" description="UBP-type" evidence="17">
    <location>
        <begin position="1"/>
        <end position="76"/>
    </location>
</feature>
<comment type="catalytic activity">
    <reaction evidence="1 15">
        <text>Thiol-dependent hydrolysis of ester, thioester, amide, peptide and isopeptide bonds formed by the C-terminal Gly of ubiquitin (a 76-residue protein attached to proteins as an intracellular targeting signal).</text>
        <dbReference type="EC" id="3.4.19.12"/>
    </reaction>
</comment>
<dbReference type="InterPro" id="IPR001394">
    <property type="entry name" value="Peptidase_C19_UCH"/>
</dbReference>
<evidence type="ECO:0000256" key="2">
    <source>
        <dbReference type="ARBA" id="ARBA00004123"/>
    </source>
</evidence>
<evidence type="ECO:0000256" key="7">
    <source>
        <dbReference type="ARBA" id="ARBA00022801"/>
    </source>
</evidence>
<evidence type="ECO:0000256" key="1">
    <source>
        <dbReference type="ARBA" id="ARBA00000707"/>
    </source>
</evidence>
<dbReference type="Gene3D" id="3.30.40.10">
    <property type="entry name" value="Zinc/RING finger domain, C3HC4 (zinc finger)"/>
    <property type="match status" value="1"/>
</dbReference>
<evidence type="ECO:0000259" key="16">
    <source>
        <dbReference type="PROSITE" id="PS50235"/>
    </source>
</evidence>
<dbReference type="GO" id="GO:0004843">
    <property type="term" value="F:cysteine-type deubiquitinase activity"/>
    <property type="evidence" value="ECO:0007669"/>
    <property type="project" value="UniProtKB-UniRule"/>
</dbReference>
<evidence type="ECO:0000256" key="14">
    <source>
        <dbReference type="PROSITE-ProRule" id="PRU00502"/>
    </source>
</evidence>
<dbReference type="Proteomes" id="UP000278143">
    <property type="component" value="Unassembled WGS sequence"/>
</dbReference>
<protein>
    <recommendedName>
        <fullName evidence="15">Ubiquitin carboxyl-terminal hydrolase</fullName>
        <ecNumber evidence="15">3.4.19.12</ecNumber>
    </recommendedName>
</protein>
<dbReference type="InterPro" id="IPR018200">
    <property type="entry name" value="USP_CS"/>
</dbReference>
<keyword evidence="19" id="KW-1185">Reference proteome</keyword>
<keyword evidence="10" id="KW-0805">Transcription regulation</keyword>
<feature type="domain" description="USP" evidence="16">
    <location>
        <begin position="109"/>
        <end position="426"/>
    </location>
</feature>
<evidence type="ECO:0000256" key="15">
    <source>
        <dbReference type="RuleBase" id="RU366025"/>
    </source>
</evidence>
<keyword evidence="6 15" id="KW-0833">Ubl conjugation pathway</keyword>
<accession>A0A4P9Z3Q9</accession>
<keyword evidence="12" id="KW-0539">Nucleus</keyword>
<evidence type="ECO:0000256" key="4">
    <source>
        <dbReference type="ARBA" id="ARBA00022723"/>
    </source>
</evidence>
<proteinExistence type="inferred from homology"/>
<evidence type="ECO:0000256" key="13">
    <source>
        <dbReference type="ARBA" id="ARBA00038490"/>
    </source>
</evidence>
<keyword evidence="7 15" id="KW-0378">Hydrolase</keyword>
<gene>
    <name evidence="18" type="ORF">SYNPS1DRAFT_13043</name>
</gene>
<dbReference type="Gene3D" id="3.90.70.10">
    <property type="entry name" value="Cysteine proteinases"/>
    <property type="match status" value="1"/>
</dbReference>
<evidence type="ECO:0000256" key="8">
    <source>
        <dbReference type="ARBA" id="ARBA00022807"/>
    </source>
</evidence>
<comment type="subcellular location">
    <subcellularLocation>
        <location evidence="2">Nucleus</location>
    </subcellularLocation>
</comment>
<dbReference type="PANTHER" id="PTHR21646">
    <property type="entry name" value="UBIQUITIN CARBOXYL-TERMINAL HYDROLASE"/>
    <property type="match status" value="1"/>
</dbReference>
<dbReference type="SUPFAM" id="SSF54001">
    <property type="entry name" value="Cysteine proteinases"/>
    <property type="match status" value="1"/>
</dbReference>
<dbReference type="Pfam" id="PF00443">
    <property type="entry name" value="UCH"/>
    <property type="match status" value="1"/>
</dbReference>
<sequence>CLACLNPLGRLYACIHCVYIGCWRAGHIQAHLVQRDHIFAVDFERCLVHCRLCNDFIYSHEIDKAYASESRRIHDMLMQRARYVDWRPSEEEAGLIRARTRIQACGGLRGLRNMGNTCFMSVILQSFIHNPLLRTYFLSDRHPRHECRRENCLSCELDRLFSEFFSGRKEPYNPGNFLQVIWRSSAELAGYAQQDAHEFFISTLNQLHASLEGSTMDACRCVVHTTFAGELQSDVTCLACDNVTTVVDPMMDISLDLNTAPRAQGRSAKGITYICVCACRFTQAEKLDATEYTCGKCGNNSQSATKQMSIRRLPPVLSFQFKRFEHSQNASKIESHIRFPEVLDMTQFTSRARGRSASKSPPVSSPACQYRLYAVVCHQGKLDTGHYTAYARCRDQWFYFDDTMITLADRVQVLASKAYMCFYTQARLDYTQRINSDEKTA</sequence>
<dbReference type="GO" id="GO:0006508">
    <property type="term" value="P:proteolysis"/>
    <property type="evidence" value="ECO:0007669"/>
    <property type="project" value="UniProtKB-KW"/>
</dbReference>
<evidence type="ECO:0000313" key="19">
    <source>
        <dbReference type="Proteomes" id="UP000278143"/>
    </source>
</evidence>
<organism evidence="18 19">
    <name type="scientific">Syncephalis pseudoplumigaleata</name>
    <dbReference type="NCBI Taxonomy" id="1712513"/>
    <lineage>
        <taxon>Eukaryota</taxon>
        <taxon>Fungi</taxon>
        <taxon>Fungi incertae sedis</taxon>
        <taxon>Zoopagomycota</taxon>
        <taxon>Zoopagomycotina</taxon>
        <taxon>Zoopagomycetes</taxon>
        <taxon>Zoopagales</taxon>
        <taxon>Piptocephalidaceae</taxon>
        <taxon>Syncephalis</taxon>
    </lineage>
</organism>
<keyword evidence="9" id="KW-0862">Zinc</keyword>
<evidence type="ECO:0000256" key="12">
    <source>
        <dbReference type="ARBA" id="ARBA00023242"/>
    </source>
</evidence>
<evidence type="ECO:0000256" key="9">
    <source>
        <dbReference type="ARBA" id="ARBA00022833"/>
    </source>
</evidence>
<keyword evidence="4" id="KW-0479">Metal-binding</keyword>
<dbReference type="InterPro" id="IPR013083">
    <property type="entry name" value="Znf_RING/FYVE/PHD"/>
</dbReference>
<dbReference type="InterPro" id="IPR001607">
    <property type="entry name" value="Znf_UBP"/>
</dbReference>
<dbReference type="PROSITE" id="PS00972">
    <property type="entry name" value="USP_1"/>
    <property type="match status" value="1"/>
</dbReference>
<dbReference type="GO" id="GO:0016579">
    <property type="term" value="P:protein deubiquitination"/>
    <property type="evidence" value="ECO:0007669"/>
    <property type="project" value="InterPro"/>
</dbReference>
<dbReference type="SUPFAM" id="SSF57850">
    <property type="entry name" value="RING/U-box"/>
    <property type="match status" value="1"/>
</dbReference>
<keyword evidence="5 14" id="KW-0863">Zinc-finger</keyword>
<dbReference type="EMBL" id="KZ989251">
    <property type="protein sequence ID" value="RKP27197.1"/>
    <property type="molecule type" value="Genomic_DNA"/>
</dbReference>
<dbReference type="AlphaFoldDB" id="A0A4P9Z3Q9"/>
<dbReference type="GO" id="GO:0008270">
    <property type="term" value="F:zinc ion binding"/>
    <property type="evidence" value="ECO:0007669"/>
    <property type="project" value="UniProtKB-KW"/>
</dbReference>
<reference evidence="19" key="1">
    <citation type="journal article" date="2018" name="Nat. Microbiol.">
        <title>Leveraging single-cell genomics to expand the fungal tree of life.</title>
        <authorList>
            <person name="Ahrendt S.R."/>
            <person name="Quandt C.A."/>
            <person name="Ciobanu D."/>
            <person name="Clum A."/>
            <person name="Salamov A."/>
            <person name="Andreopoulos B."/>
            <person name="Cheng J.F."/>
            <person name="Woyke T."/>
            <person name="Pelin A."/>
            <person name="Henrissat B."/>
            <person name="Reynolds N.K."/>
            <person name="Benny G.L."/>
            <person name="Smith M.E."/>
            <person name="James T.Y."/>
            <person name="Grigoriev I.V."/>
        </authorList>
    </citation>
    <scope>NUCLEOTIDE SEQUENCE [LARGE SCALE GENOMIC DNA]</scope>
    <source>
        <strain evidence="19">Benny S71-1</strain>
    </source>
</reference>
<evidence type="ECO:0000259" key="17">
    <source>
        <dbReference type="PROSITE" id="PS50271"/>
    </source>
</evidence>
<keyword evidence="8 15" id="KW-0788">Thiol protease</keyword>
<dbReference type="EC" id="3.4.19.12" evidence="15"/>
<dbReference type="GO" id="GO:0005634">
    <property type="term" value="C:nucleus"/>
    <property type="evidence" value="ECO:0007669"/>
    <property type="project" value="UniProtKB-SubCell"/>
</dbReference>
<evidence type="ECO:0000256" key="11">
    <source>
        <dbReference type="ARBA" id="ARBA00023163"/>
    </source>
</evidence>
<dbReference type="PROSITE" id="PS50235">
    <property type="entry name" value="USP_3"/>
    <property type="match status" value="1"/>
</dbReference>
<evidence type="ECO:0000313" key="18">
    <source>
        <dbReference type="EMBL" id="RKP27197.1"/>
    </source>
</evidence>
<keyword evidence="3 15" id="KW-0645">Protease</keyword>
<evidence type="ECO:0000256" key="3">
    <source>
        <dbReference type="ARBA" id="ARBA00022670"/>
    </source>
</evidence>
<dbReference type="InterPro" id="IPR038765">
    <property type="entry name" value="Papain-like_cys_pep_sf"/>
</dbReference>
<dbReference type="InterPro" id="IPR050185">
    <property type="entry name" value="Ub_carboxyl-term_hydrolase"/>
</dbReference>
<dbReference type="Pfam" id="PF02148">
    <property type="entry name" value="zf-UBP"/>
    <property type="match status" value="1"/>
</dbReference>
<evidence type="ECO:0000256" key="5">
    <source>
        <dbReference type="ARBA" id="ARBA00022771"/>
    </source>
</evidence>
<keyword evidence="11" id="KW-0804">Transcription</keyword>